<keyword evidence="3 9" id="KW-0812">Transmembrane</keyword>
<feature type="signal peptide" evidence="10">
    <location>
        <begin position="1"/>
        <end position="23"/>
    </location>
</feature>
<evidence type="ECO:0000256" key="6">
    <source>
        <dbReference type="ARBA" id="ARBA00035673"/>
    </source>
</evidence>
<proteinExistence type="inferred from homology"/>
<comment type="subcellular location">
    <subcellularLocation>
        <location evidence="1">Membrane</location>
        <topology evidence="1">Multi-pass membrane protein</topology>
    </subcellularLocation>
</comment>
<comment type="catalytic activity">
    <reaction evidence="7">
        <text>a 1-O-(1Z-alkenyl)-sn-glycero-3-phosphoethanolamine + H2O = a 2,3-saturated aldehyde + sn-glycero-3-phosphoethanolamine</text>
        <dbReference type="Rhea" id="RHEA:16905"/>
        <dbReference type="ChEBI" id="CHEBI:15377"/>
        <dbReference type="ChEBI" id="CHEBI:73359"/>
        <dbReference type="ChEBI" id="CHEBI:77288"/>
        <dbReference type="ChEBI" id="CHEBI:143890"/>
        <dbReference type="EC" id="3.3.2.2"/>
    </reaction>
</comment>
<dbReference type="PANTHER" id="PTHR31885">
    <property type="entry name" value="GH04784P"/>
    <property type="match status" value="1"/>
</dbReference>
<dbReference type="AlphaFoldDB" id="A0A914CVK3"/>
<dbReference type="WBParaSite" id="ACRNAN_scaffold1520.g28085.t1">
    <property type="protein sequence ID" value="ACRNAN_scaffold1520.g28085.t1"/>
    <property type="gene ID" value="ACRNAN_scaffold1520.g28085"/>
</dbReference>
<evidence type="ECO:0000256" key="4">
    <source>
        <dbReference type="ARBA" id="ARBA00022989"/>
    </source>
</evidence>
<evidence type="ECO:0000256" key="7">
    <source>
        <dbReference type="ARBA" id="ARBA00049458"/>
    </source>
</evidence>
<evidence type="ECO:0000256" key="10">
    <source>
        <dbReference type="SAM" id="SignalP"/>
    </source>
</evidence>
<comment type="catalytic activity">
    <reaction evidence="8">
        <text>a 1-O-(1Z-alkenyl)-sn-glycero-3-phosphocholine + H2O = a 2,3-saturated aldehyde + sn-glycerol 3-phosphocholine</text>
        <dbReference type="Rhea" id="RHEA:22544"/>
        <dbReference type="ChEBI" id="CHEBI:15377"/>
        <dbReference type="ChEBI" id="CHEBI:16870"/>
        <dbReference type="ChEBI" id="CHEBI:73359"/>
        <dbReference type="ChEBI" id="CHEBI:77287"/>
        <dbReference type="EC" id="3.3.2.2"/>
    </reaction>
</comment>
<feature type="transmembrane region" description="Helical" evidence="9">
    <location>
        <begin position="175"/>
        <end position="194"/>
    </location>
</feature>
<organism evidence="11 12">
    <name type="scientific">Acrobeloides nanus</name>
    <dbReference type="NCBI Taxonomy" id="290746"/>
    <lineage>
        <taxon>Eukaryota</taxon>
        <taxon>Metazoa</taxon>
        <taxon>Ecdysozoa</taxon>
        <taxon>Nematoda</taxon>
        <taxon>Chromadorea</taxon>
        <taxon>Rhabditida</taxon>
        <taxon>Tylenchina</taxon>
        <taxon>Cephalobomorpha</taxon>
        <taxon>Cephaloboidea</taxon>
        <taxon>Cephalobidae</taxon>
        <taxon>Acrobeloides</taxon>
    </lineage>
</organism>
<dbReference type="Pfam" id="PF07947">
    <property type="entry name" value="YhhN"/>
    <property type="match status" value="1"/>
</dbReference>
<dbReference type="GO" id="GO:0047408">
    <property type="term" value="F:alkenylglycerophosphocholine hydrolase activity"/>
    <property type="evidence" value="ECO:0007669"/>
    <property type="project" value="UniProtKB-EC"/>
</dbReference>
<dbReference type="InterPro" id="IPR012506">
    <property type="entry name" value="TMEM86B-like"/>
</dbReference>
<dbReference type="EC" id="3.3.2.2" evidence="6"/>
<keyword evidence="5 9" id="KW-0472">Membrane</keyword>
<keyword evidence="4 9" id="KW-1133">Transmembrane helix</keyword>
<evidence type="ECO:0000256" key="3">
    <source>
        <dbReference type="ARBA" id="ARBA00022692"/>
    </source>
</evidence>
<keyword evidence="11" id="KW-1185">Reference proteome</keyword>
<sequence length="226" mass="25531">MSSPALLATYSGLVLVFLWENGGFEKRYTFDYCLFEIFPTLALSGLLYKGHGDFTKEDRQSHVLSLILAAIGQFLIGIRPWLLALGGISFGISHILVINQFITKMKKFSYGFAILILAYNVLLGDFFILPYFWSKPLTSIMCILYSFTLSSAVVISGSIYFYGRHGTGPNQKIDLIRFLGYFIFFLSDSVYLISHPDFSIPGSNFVVLTTYFTAIYLIMWGQNQSD</sequence>
<feature type="chain" id="PRO_5036802213" description="lysoplasmalogenase" evidence="10">
    <location>
        <begin position="24"/>
        <end position="226"/>
    </location>
</feature>
<evidence type="ECO:0000256" key="9">
    <source>
        <dbReference type="SAM" id="Phobius"/>
    </source>
</evidence>
<feature type="transmembrane region" description="Helical" evidence="9">
    <location>
        <begin position="138"/>
        <end position="163"/>
    </location>
</feature>
<keyword evidence="10" id="KW-0732">Signal</keyword>
<feature type="transmembrane region" description="Helical" evidence="9">
    <location>
        <begin position="200"/>
        <end position="220"/>
    </location>
</feature>
<feature type="transmembrane region" description="Helical" evidence="9">
    <location>
        <begin position="109"/>
        <end position="132"/>
    </location>
</feature>
<feature type="transmembrane region" description="Helical" evidence="9">
    <location>
        <begin position="82"/>
        <end position="102"/>
    </location>
</feature>
<protein>
    <recommendedName>
        <fullName evidence="6">lysoplasmalogenase</fullName>
        <ecNumber evidence="6">3.3.2.2</ecNumber>
    </recommendedName>
</protein>
<evidence type="ECO:0000313" key="11">
    <source>
        <dbReference type="Proteomes" id="UP000887540"/>
    </source>
</evidence>
<evidence type="ECO:0000256" key="2">
    <source>
        <dbReference type="ARBA" id="ARBA00007375"/>
    </source>
</evidence>
<reference evidence="12" key="1">
    <citation type="submission" date="2022-11" db="UniProtKB">
        <authorList>
            <consortium name="WormBaseParasite"/>
        </authorList>
    </citation>
    <scope>IDENTIFICATION</scope>
</reference>
<dbReference type="PANTHER" id="PTHR31885:SF6">
    <property type="entry name" value="GH04784P"/>
    <property type="match status" value="1"/>
</dbReference>
<name>A0A914CVK3_9BILA</name>
<evidence type="ECO:0000313" key="12">
    <source>
        <dbReference type="WBParaSite" id="ACRNAN_scaffold1520.g28085.t1"/>
    </source>
</evidence>
<evidence type="ECO:0000256" key="5">
    <source>
        <dbReference type="ARBA" id="ARBA00023136"/>
    </source>
</evidence>
<evidence type="ECO:0000256" key="8">
    <source>
        <dbReference type="ARBA" id="ARBA00049560"/>
    </source>
</evidence>
<comment type="similarity">
    <text evidence="2">Belongs to the TMEM86 family.</text>
</comment>
<evidence type="ECO:0000256" key="1">
    <source>
        <dbReference type="ARBA" id="ARBA00004141"/>
    </source>
</evidence>
<dbReference type="Proteomes" id="UP000887540">
    <property type="component" value="Unplaced"/>
</dbReference>
<accession>A0A914CVK3</accession>
<dbReference type="GO" id="GO:0016020">
    <property type="term" value="C:membrane"/>
    <property type="evidence" value="ECO:0007669"/>
    <property type="project" value="UniProtKB-SubCell"/>
</dbReference>